<evidence type="ECO:0000256" key="5">
    <source>
        <dbReference type="ARBA" id="ARBA00022989"/>
    </source>
</evidence>
<dbReference type="PROSITE" id="PS50928">
    <property type="entry name" value="ABC_TM1"/>
    <property type="match status" value="1"/>
</dbReference>
<evidence type="ECO:0000256" key="3">
    <source>
        <dbReference type="ARBA" id="ARBA00022475"/>
    </source>
</evidence>
<name>A0A382NYH3_9ZZZZ</name>
<evidence type="ECO:0000259" key="8">
    <source>
        <dbReference type="PROSITE" id="PS50928"/>
    </source>
</evidence>
<feature type="transmembrane region" description="Helical" evidence="7">
    <location>
        <begin position="42"/>
        <end position="69"/>
    </location>
</feature>
<protein>
    <recommendedName>
        <fullName evidence="8">ABC transmembrane type-1 domain-containing protein</fullName>
    </recommendedName>
</protein>
<feature type="transmembrane region" description="Helical" evidence="7">
    <location>
        <begin position="81"/>
        <end position="100"/>
    </location>
</feature>
<evidence type="ECO:0000256" key="4">
    <source>
        <dbReference type="ARBA" id="ARBA00022692"/>
    </source>
</evidence>
<sequence>DAWPVSVHLGAMTFVIVIFGGLALGMYASVNQNTWKDQSATLMAVMCIALPSFIAAIGLILLFSLGLHWFETGGWSSPSHWIMPVIAMAATPLAVIARFTRSNMIETIRSDFVRTARAKGLTELSIIIVHVLKNALIPLLTVGGPMAANLITGSFFIETIFRIPGIGRYFTTSVFARDYPMIMATTMLWSTLIVVIYRLTDLLYAWADPRIRYRSSS</sequence>
<dbReference type="CDD" id="cd06261">
    <property type="entry name" value="TM_PBP2"/>
    <property type="match status" value="1"/>
</dbReference>
<dbReference type="PANTHER" id="PTHR43163">
    <property type="entry name" value="DIPEPTIDE TRANSPORT SYSTEM PERMEASE PROTEIN DPPB-RELATED"/>
    <property type="match status" value="1"/>
</dbReference>
<feature type="transmembrane region" description="Helical" evidence="7">
    <location>
        <begin position="121"/>
        <end position="140"/>
    </location>
</feature>
<keyword evidence="4 7" id="KW-0812">Transmembrane</keyword>
<dbReference type="InterPro" id="IPR000515">
    <property type="entry name" value="MetI-like"/>
</dbReference>
<feature type="transmembrane region" description="Helical" evidence="7">
    <location>
        <begin position="179"/>
        <end position="199"/>
    </location>
</feature>
<dbReference type="AlphaFoldDB" id="A0A382NYH3"/>
<dbReference type="SUPFAM" id="SSF161098">
    <property type="entry name" value="MetI-like"/>
    <property type="match status" value="1"/>
</dbReference>
<dbReference type="Pfam" id="PF00528">
    <property type="entry name" value="BPD_transp_1"/>
    <property type="match status" value="1"/>
</dbReference>
<evidence type="ECO:0000256" key="2">
    <source>
        <dbReference type="ARBA" id="ARBA00022448"/>
    </source>
</evidence>
<gene>
    <name evidence="9" type="ORF">METZ01_LOCUS319047</name>
</gene>
<dbReference type="EMBL" id="UINC01103652">
    <property type="protein sequence ID" value="SVC66193.1"/>
    <property type="molecule type" value="Genomic_DNA"/>
</dbReference>
<feature type="domain" description="ABC transmembrane type-1" evidence="8">
    <location>
        <begin position="3"/>
        <end position="200"/>
    </location>
</feature>
<dbReference type="PANTHER" id="PTHR43163:SF6">
    <property type="entry name" value="DIPEPTIDE TRANSPORT SYSTEM PERMEASE PROTEIN DPPB-RELATED"/>
    <property type="match status" value="1"/>
</dbReference>
<accession>A0A382NYH3</accession>
<evidence type="ECO:0000313" key="9">
    <source>
        <dbReference type="EMBL" id="SVC66193.1"/>
    </source>
</evidence>
<evidence type="ECO:0000256" key="7">
    <source>
        <dbReference type="SAM" id="Phobius"/>
    </source>
</evidence>
<dbReference type="GO" id="GO:0005886">
    <property type="term" value="C:plasma membrane"/>
    <property type="evidence" value="ECO:0007669"/>
    <property type="project" value="UniProtKB-SubCell"/>
</dbReference>
<reference evidence="9" key="1">
    <citation type="submission" date="2018-05" db="EMBL/GenBank/DDBJ databases">
        <authorList>
            <person name="Lanie J.A."/>
            <person name="Ng W.-L."/>
            <person name="Kazmierczak K.M."/>
            <person name="Andrzejewski T.M."/>
            <person name="Davidsen T.M."/>
            <person name="Wayne K.J."/>
            <person name="Tettelin H."/>
            <person name="Glass J.I."/>
            <person name="Rusch D."/>
            <person name="Podicherti R."/>
            <person name="Tsui H.-C.T."/>
            <person name="Winkler M.E."/>
        </authorList>
    </citation>
    <scope>NUCLEOTIDE SEQUENCE</scope>
</reference>
<keyword evidence="2" id="KW-0813">Transport</keyword>
<dbReference type="GO" id="GO:0055085">
    <property type="term" value="P:transmembrane transport"/>
    <property type="evidence" value="ECO:0007669"/>
    <property type="project" value="InterPro"/>
</dbReference>
<evidence type="ECO:0000256" key="1">
    <source>
        <dbReference type="ARBA" id="ARBA00004651"/>
    </source>
</evidence>
<organism evidence="9">
    <name type="scientific">marine metagenome</name>
    <dbReference type="NCBI Taxonomy" id="408172"/>
    <lineage>
        <taxon>unclassified sequences</taxon>
        <taxon>metagenomes</taxon>
        <taxon>ecological metagenomes</taxon>
    </lineage>
</organism>
<comment type="subcellular location">
    <subcellularLocation>
        <location evidence="1">Cell membrane</location>
        <topology evidence="1">Multi-pass membrane protein</topology>
    </subcellularLocation>
</comment>
<evidence type="ECO:0000256" key="6">
    <source>
        <dbReference type="ARBA" id="ARBA00023136"/>
    </source>
</evidence>
<keyword evidence="6 7" id="KW-0472">Membrane</keyword>
<keyword evidence="3" id="KW-1003">Cell membrane</keyword>
<proteinExistence type="predicted"/>
<feature type="transmembrane region" description="Helical" evidence="7">
    <location>
        <begin position="6"/>
        <end position="30"/>
    </location>
</feature>
<dbReference type="Gene3D" id="1.10.3720.10">
    <property type="entry name" value="MetI-like"/>
    <property type="match status" value="1"/>
</dbReference>
<feature type="non-terminal residue" evidence="9">
    <location>
        <position position="1"/>
    </location>
</feature>
<dbReference type="InterPro" id="IPR035906">
    <property type="entry name" value="MetI-like_sf"/>
</dbReference>
<keyword evidence="5 7" id="KW-1133">Transmembrane helix</keyword>